<name>A0A8J5WGJ6_ZIZPA</name>
<comment type="caution">
    <text evidence="2">The sequence shown here is derived from an EMBL/GenBank/DDBJ whole genome shotgun (WGS) entry which is preliminary data.</text>
</comment>
<feature type="region of interest" description="Disordered" evidence="1">
    <location>
        <begin position="89"/>
        <end position="109"/>
    </location>
</feature>
<protein>
    <submittedName>
        <fullName evidence="2">Uncharacterized protein</fullName>
    </submittedName>
</protein>
<reference evidence="2" key="1">
    <citation type="journal article" date="2021" name="bioRxiv">
        <title>Whole Genome Assembly and Annotation of Northern Wild Rice, Zizania palustris L., Supports a Whole Genome Duplication in the Zizania Genus.</title>
        <authorList>
            <person name="Haas M."/>
            <person name="Kono T."/>
            <person name="Macchietto M."/>
            <person name="Millas R."/>
            <person name="McGilp L."/>
            <person name="Shao M."/>
            <person name="Duquette J."/>
            <person name="Hirsch C.N."/>
            <person name="Kimball J."/>
        </authorList>
    </citation>
    <scope>NUCLEOTIDE SEQUENCE</scope>
    <source>
        <tissue evidence="2">Fresh leaf tissue</tissue>
    </source>
</reference>
<proteinExistence type="predicted"/>
<gene>
    <name evidence="2" type="ORF">GUJ93_ZPchr0010g11154</name>
</gene>
<dbReference type="AlphaFoldDB" id="A0A8J5WGJ6"/>
<sequence length="109" mass="12025">MSCHWLVLPTDVGKHTGLQWLQPLARSVQCGLHCDTDATLHHAAECLVALLRPARALRSLCPAFCLCFHMAHACFPHVYACPSGHLCQGPSRPSGSRFGWRQQKKPKVA</sequence>
<keyword evidence="3" id="KW-1185">Reference proteome</keyword>
<reference evidence="2" key="2">
    <citation type="submission" date="2021-02" db="EMBL/GenBank/DDBJ databases">
        <authorList>
            <person name="Kimball J.A."/>
            <person name="Haas M.W."/>
            <person name="Macchietto M."/>
            <person name="Kono T."/>
            <person name="Duquette J."/>
            <person name="Shao M."/>
        </authorList>
    </citation>
    <scope>NUCLEOTIDE SEQUENCE</scope>
    <source>
        <tissue evidence="2">Fresh leaf tissue</tissue>
    </source>
</reference>
<dbReference type="Proteomes" id="UP000729402">
    <property type="component" value="Unassembled WGS sequence"/>
</dbReference>
<evidence type="ECO:0000256" key="1">
    <source>
        <dbReference type="SAM" id="MobiDB-lite"/>
    </source>
</evidence>
<organism evidence="2 3">
    <name type="scientific">Zizania palustris</name>
    <name type="common">Northern wild rice</name>
    <dbReference type="NCBI Taxonomy" id="103762"/>
    <lineage>
        <taxon>Eukaryota</taxon>
        <taxon>Viridiplantae</taxon>
        <taxon>Streptophyta</taxon>
        <taxon>Embryophyta</taxon>
        <taxon>Tracheophyta</taxon>
        <taxon>Spermatophyta</taxon>
        <taxon>Magnoliopsida</taxon>
        <taxon>Liliopsida</taxon>
        <taxon>Poales</taxon>
        <taxon>Poaceae</taxon>
        <taxon>BOP clade</taxon>
        <taxon>Oryzoideae</taxon>
        <taxon>Oryzeae</taxon>
        <taxon>Zizaniinae</taxon>
        <taxon>Zizania</taxon>
    </lineage>
</organism>
<evidence type="ECO:0000313" key="2">
    <source>
        <dbReference type="EMBL" id="KAG8088761.1"/>
    </source>
</evidence>
<evidence type="ECO:0000313" key="3">
    <source>
        <dbReference type="Proteomes" id="UP000729402"/>
    </source>
</evidence>
<accession>A0A8J5WGJ6</accession>
<dbReference type="EMBL" id="JAAALK010000082">
    <property type="protein sequence ID" value="KAG8088761.1"/>
    <property type="molecule type" value="Genomic_DNA"/>
</dbReference>